<protein>
    <recommendedName>
        <fullName evidence="4">Leucyl/phenylalanyl-tRNA--protein transferase</fullName>
        <ecNumber evidence="4">2.3.2.6</ecNumber>
    </recommendedName>
    <alternativeName>
        <fullName evidence="4">L/F-transferase</fullName>
    </alternativeName>
    <alternativeName>
        <fullName evidence="4">Leucyltransferase</fullName>
    </alternativeName>
    <alternativeName>
        <fullName evidence="4">Phenyalanyltransferase</fullName>
    </alternativeName>
</protein>
<dbReference type="PANTHER" id="PTHR30098">
    <property type="entry name" value="LEUCYL/PHENYLALANYL-TRNA--PROTEIN TRANSFERASE"/>
    <property type="match status" value="1"/>
</dbReference>
<proteinExistence type="inferred from homology"/>
<keyword evidence="6" id="KW-1185">Reference proteome</keyword>
<dbReference type="Gene3D" id="3.30.70.3550">
    <property type="entry name" value="Leucyl/phenylalanyl-tRNA-protein transferase, N-terminal domain"/>
    <property type="match status" value="1"/>
</dbReference>
<evidence type="ECO:0000313" key="5">
    <source>
        <dbReference type="EMBL" id="TDR94668.1"/>
    </source>
</evidence>
<dbReference type="GO" id="GO:0008914">
    <property type="term" value="F:leucyl-tRNA--protein transferase activity"/>
    <property type="evidence" value="ECO:0007669"/>
    <property type="project" value="UniProtKB-UniRule"/>
</dbReference>
<comment type="catalytic activity">
    <reaction evidence="4">
        <text>L-phenylalanyl-tRNA(Phe) + an N-terminal L-alpha-aminoacyl-[protein] = an N-terminal L-phenylalanyl-L-alpha-aminoacyl-[protein] + tRNA(Phe)</text>
        <dbReference type="Rhea" id="RHEA:43632"/>
        <dbReference type="Rhea" id="RHEA-COMP:9668"/>
        <dbReference type="Rhea" id="RHEA-COMP:9699"/>
        <dbReference type="Rhea" id="RHEA-COMP:10636"/>
        <dbReference type="Rhea" id="RHEA-COMP:10637"/>
        <dbReference type="ChEBI" id="CHEBI:78442"/>
        <dbReference type="ChEBI" id="CHEBI:78531"/>
        <dbReference type="ChEBI" id="CHEBI:78597"/>
        <dbReference type="ChEBI" id="CHEBI:83561"/>
        <dbReference type="EC" id="2.3.2.6"/>
    </reaction>
</comment>
<comment type="similarity">
    <text evidence="4">Belongs to the L/F-transferase family.</text>
</comment>
<organism evidence="5 6">
    <name type="scientific">Enterovirga rhinocerotis</name>
    <dbReference type="NCBI Taxonomy" id="1339210"/>
    <lineage>
        <taxon>Bacteria</taxon>
        <taxon>Pseudomonadati</taxon>
        <taxon>Pseudomonadota</taxon>
        <taxon>Alphaproteobacteria</taxon>
        <taxon>Hyphomicrobiales</taxon>
        <taxon>Methylobacteriaceae</taxon>
        <taxon>Enterovirga</taxon>
    </lineage>
</organism>
<dbReference type="NCBIfam" id="TIGR00667">
    <property type="entry name" value="aat"/>
    <property type="match status" value="1"/>
</dbReference>
<dbReference type="InterPro" id="IPR042203">
    <property type="entry name" value="Leu/Phe-tRNA_Trfase_C"/>
</dbReference>
<keyword evidence="1 4" id="KW-0963">Cytoplasm</keyword>
<evidence type="ECO:0000313" key="6">
    <source>
        <dbReference type="Proteomes" id="UP000295122"/>
    </source>
</evidence>
<evidence type="ECO:0000256" key="4">
    <source>
        <dbReference type="HAMAP-Rule" id="MF_00688"/>
    </source>
</evidence>
<accession>A0A4R7C8A0</accession>
<comment type="caution">
    <text evidence="5">The sequence shown here is derived from an EMBL/GenBank/DDBJ whole genome shotgun (WGS) entry which is preliminary data.</text>
</comment>
<dbReference type="GO" id="GO:0005737">
    <property type="term" value="C:cytoplasm"/>
    <property type="evidence" value="ECO:0007669"/>
    <property type="project" value="UniProtKB-SubCell"/>
</dbReference>
<name>A0A4R7C8A0_9HYPH</name>
<dbReference type="Proteomes" id="UP000295122">
    <property type="component" value="Unassembled WGS sequence"/>
</dbReference>
<sequence length="227" mass="25059">MSGPQRAEITPEILLRAYAAGIFPMAQDADDPSLFWVEPETRGFFPLGSIHVPRRLARTVRQDVFEIRIDHDFDAVLAGCAAPAPDRDRTWISGRIRELYGELFDLGHCHTVEAWQDGRLVGGLYGVRLGAAFFGESMFHRVRDASKVAFVHLAARLNRGGFRLLDAQFVTDHLASLGAVEMGRDAYRIMLSEAVTGDADWECWPPGRLVSGHEALAALDQRVSAAG</sequence>
<dbReference type="OrthoDB" id="9790282at2"/>
<dbReference type="HAMAP" id="MF_00688">
    <property type="entry name" value="Leu_Phe_trans"/>
    <property type="match status" value="1"/>
</dbReference>
<dbReference type="PANTHER" id="PTHR30098:SF2">
    <property type="entry name" value="LEUCYL_PHENYLALANYL-TRNA--PROTEIN TRANSFERASE"/>
    <property type="match status" value="1"/>
</dbReference>
<dbReference type="InterPro" id="IPR004616">
    <property type="entry name" value="Leu/Phe-tRNA_Trfase"/>
</dbReference>
<comment type="subcellular location">
    <subcellularLocation>
        <location evidence="4">Cytoplasm</location>
    </subcellularLocation>
</comment>
<dbReference type="RefSeq" id="WP_133769537.1">
    <property type="nucleotide sequence ID" value="NZ_SNZR01000011.1"/>
</dbReference>
<dbReference type="GO" id="GO:0030163">
    <property type="term" value="P:protein catabolic process"/>
    <property type="evidence" value="ECO:0007669"/>
    <property type="project" value="UniProtKB-UniRule"/>
</dbReference>
<dbReference type="InterPro" id="IPR016181">
    <property type="entry name" value="Acyl_CoA_acyltransferase"/>
</dbReference>
<dbReference type="EC" id="2.3.2.6" evidence="4"/>
<dbReference type="InterPro" id="IPR042221">
    <property type="entry name" value="Leu/Phe-tRNA_Trfase_N"/>
</dbReference>
<dbReference type="SUPFAM" id="SSF55729">
    <property type="entry name" value="Acyl-CoA N-acyltransferases (Nat)"/>
    <property type="match status" value="1"/>
</dbReference>
<evidence type="ECO:0000256" key="2">
    <source>
        <dbReference type="ARBA" id="ARBA00022679"/>
    </source>
</evidence>
<keyword evidence="2 4" id="KW-0808">Transferase</keyword>
<comment type="function">
    <text evidence="4">Functions in the N-end rule pathway of protein degradation where it conjugates Leu, Phe and, less efficiently, Met from aminoacyl-tRNAs to the N-termini of proteins containing an N-terminal arginine or lysine.</text>
</comment>
<comment type="catalytic activity">
    <reaction evidence="4">
        <text>N-terminal L-lysyl-[protein] + L-leucyl-tRNA(Leu) = N-terminal L-leucyl-L-lysyl-[protein] + tRNA(Leu) + H(+)</text>
        <dbReference type="Rhea" id="RHEA:12340"/>
        <dbReference type="Rhea" id="RHEA-COMP:9613"/>
        <dbReference type="Rhea" id="RHEA-COMP:9622"/>
        <dbReference type="Rhea" id="RHEA-COMP:12670"/>
        <dbReference type="Rhea" id="RHEA-COMP:12671"/>
        <dbReference type="ChEBI" id="CHEBI:15378"/>
        <dbReference type="ChEBI" id="CHEBI:65249"/>
        <dbReference type="ChEBI" id="CHEBI:78442"/>
        <dbReference type="ChEBI" id="CHEBI:78494"/>
        <dbReference type="ChEBI" id="CHEBI:133043"/>
        <dbReference type="EC" id="2.3.2.6"/>
    </reaction>
</comment>
<comment type="catalytic activity">
    <reaction evidence="4">
        <text>N-terminal L-arginyl-[protein] + L-leucyl-tRNA(Leu) = N-terminal L-leucyl-L-arginyl-[protein] + tRNA(Leu) + H(+)</text>
        <dbReference type="Rhea" id="RHEA:50416"/>
        <dbReference type="Rhea" id="RHEA-COMP:9613"/>
        <dbReference type="Rhea" id="RHEA-COMP:9622"/>
        <dbReference type="Rhea" id="RHEA-COMP:12672"/>
        <dbReference type="Rhea" id="RHEA-COMP:12673"/>
        <dbReference type="ChEBI" id="CHEBI:15378"/>
        <dbReference type="ChEBI" id="CHEBI:64719"/>
        <dbReference type="ChEBI" id="CHEBI:78442"/>
        <dbReference type="ChEBI" id="CHEBI:78494"/>
        <dbReference type="ChEBI" id="CHEBI:133044"/>
        <dbReference type="EC" id="2.3.2.6"/>
    </reaction>
</comment>
<reference evidence="5 6" key="1">
    <citation type="submission" date="2019-03" db="EMBL/GenBank/DDBJ databases">
        <title>Genomic Encyclopedia of Type Strains, Phase IV (KMG-IV): sequencing the most valuable type-strain genomes for metagenomic binning, comparative biology and taxonomic classification.</title>
        <authorList>
            <person name="Goeker M."/>
        </authorList>
    </citation>
    <scope>NUCLEOTIDE SEQUENCE [LARGE SCALE GENOMIC DNA]</scope>
    <source>
        <strain evidence="5 6">DSM 25903</strain>
    </source>
</reference>
<keyword evidence="3 4" id="KW-0012">Acyltransferase</keyword>
<dbReference type="AlphaFoldDB" id="A0A4R7C8A0"/>
<dbReference type="Pfam" id="PF03588">
    <property type="entry name" value="Leu_Phe_trans"/>
    <property type="match status" value="1"/>
</dbReference>
<evidence type="ECO:0000256" key="1">
    <source>
        <dbReference type="ARBA" id="ARBA00022490"/>
    </source>
</evidence>
<evidence type="ECO:0000256" key="3">
    <source>
        <dbReference type="ARBA" id="ARBA00023315"/>
    </source>
</evidence>
<dbReference type="EMBL" id="SNZR01000011">
    <property type="protein sequence ID" value="TDR94668.1"/>
    <property type="molecule type" value="Genomic_DNA"/>
</dbReference>
<dbReference type="Gene3D" id="3.40.630.70">
    <property type="entry name" value="Leucyl/phenylalanyl-tRNA-protein transferase, C-terminal domain"/>
    <property type="match status" value="1"/>
</dbReference>
<gene>
    <name evidence="4" type="primary">aat</name>
    <name evidence="5" type="ORF">EV668_1956</name>
</gene>